<evidence type="ECO:0000256" key="3">
    <source>
        <dbReference type="ARBA" id="ARBA00022679"/>
    </source>
</evidence>
<protein>
    <recommendedName>
        <fullName evidence="2">histidine kinase</fullName>
        <ecNumber evidence="2">2.7.13.3</ecNumber>
    </recommendedName>
</protein>
<gene>
    <name evidence="7" type="ORF">GCM10009606_04360</name>
</gene>
<evidence type="ECO:0000256" key="2">
    <source>
        <dbReference type="ARBA" id="ARBA00012438"/>
    </source>
</evidence>
<dbReference type="Proteomes" id="UP001499979">
    <property type="component" value="Unassembled WGS sequence"/>
</dbReference>
<keyword evidence="8" id="KW-1185">Reference proteome</keyword>
<evidence type="ECO:0000256" key="5">
    <source>
        <dbReference type="ARBA" id="ARBA00023012"/>
    </source>
</evidence>
<comment type="catalytic activity">
    <reaction evidence="1">
        <text>ATP + protein L-histidine = ADP + protein N-phospho-L-histidine.</text>
        <dbReference type="EC" id="2.7.13.3"/>
    </reaction>
</comment>
<reference evidence="8" key="1">
    <citation type="journal article" date="2019" name="Int. J. Syst. Evol. Microbiol.">
        <title>The Global Catalogue of Microorganisms (GCM) 10K type strain sequencing project: providing services to taxonomists for standard genome sequencing and annotation.</title>
        <authorList>
            <consortium name="The Broad Institute Genomics Platform"/>
            <consortium name="The Broad Institute Genome Sequencing Center for Infectious Disease"/>
            <person name="Wu L."/>
            <person name="Ma J."/>
        </authorList>
    </citation>
    <scope>NUCLEOTIDE SEQUENCE [LARGE SCALE GENOMIC DNA]</scope>
    <source>
        <strain evidence="8">JCM 11813</strain>
    </source>
</reference>
<dbReference type="InterPro" id="IPR050736">
    <property type="entry name" value="Sensor_HK_Regulatory"/>
</dbReference>
<evidence type="ECO:0000259" key="6">
    <source>
        <dbReference type="Pfam" id="PF02518"/>
    </source>
</evidence>
<comment type="caution">
    <text evidence="7">The sequence shown here is derived from an EMBL/GenBank/DDBJ whole genome shotgun (WGS) entry which is preliminary data.</text>
</comment>
<organism evidence="7 8">
    <name type="scientific">Nocardioides aquiterrae</name>
    <dbReference type="NCBI Taxonomy" id="203799"/>
    <lineage>
        <taxon>Bacteria</taxon>
        <taxon>Bacillati</taxon>
        <taxon>Actinomycetota</taxon>
        <taxon>Actinomycetes</taxon>
        <taxon>Propionibacteriales</taxon>
        <taxon>Nocardioidaceae</taxon>
        <taxon>Nocardioides</taxon>
    </lineage>
</organism>
<dbReference type="SUPFAM" id="SSF55874">
    <property type="entry name" value="ATPase domain of HSP90 chaperone/DNA topoisomerase II/histidine kinase"/>
    <property type="match status" value="1"/>
</dbReference>
<dbReference type="RefSeq" id="WP_343905236.1">
    <property type="nucleotide sequence ID" value="NZ_BAAAJE010000001.1"/>
</dbReference>
<evidence type="ECO:0000256" key="4">
    <source>
        <dbReference type="ARBA" id="ARBA00022777"/>
    </source>
</evidence>
<dbReference type="PANTHER" id="PTHR43711">
    <property type="entry name" value="TWO-COMPONENT HISTIDINE KINASE"/>
    <property type="match status" value="1"/>
</dbReference>
<sequence>MAELTDLRMVRADPLRLEQMLSNLLSNARKYGRPPLDVRERPAGPCVAIDVADHGDGVPEEFRDRLSDGGAVFTIELPAV</sequence>
<name>A0ABP4EU50_9ACTN</name>
<accession>A0ABP4EU50</accession>
<evidence type="ECO:0000313" key="8">
    <source>
        <dbReference type="Proteomes" id="UP001499979"/>
    </source>
</evidence>
<keyword evidence="5" id="KW-0902">Two-component regulatory system</keyword>
<feature type="domain" description="Histidine kinase/HSP90-like ATPase" evidence="6">
    <location>
        <begin position="13"/>
        <end position="68"/>
    </location>
</feature>
<keyword evidence="4" id="KW-0418">Kinase</keyword>
<dbReference type="PANTHER" id="PTHR43711:SF1">
    <property type="entry name" value="HISTIDINE KINASE 1"/>
    <property type="match status" value="1"/>
</dbReference>
<proteinExistence type="predicted"/>
<dbReference type="Gene3D" id="3.30.565.10">
    <property type="entry name" value="Histidine kinase-like ATPase, C-terminal domain"/>
    <property type="match status" value="1"/>
</dbReference>
<evidence type="ECO:0000313" key="7">
    <source>
        <dbReference type="EMBL" id="GAA1127843.1"/>
    </source>
</evidence>
<dbReference type="InterPro" id="IPR003594">
    <property type="entry name" value="HATPase_dom"/>
</dbReference>
<dbReference type="Pfam" id="PF02518">
    <property type="entry name" value="HATPase_c"/>
    <property type="match status" value="1"/>
</dbReference>
<evidence type="ECO:0000256" key="1">
    <source>
        <dbReference type="ARBA" id="ARBA00000085"/>
    </source>
</evidence>
<dbReference type="InterPro" id="IPR036890">
    <property type="entry name" value="HATPase_C_sf"/>
</dbReference>
<dbReference type="EMBL" id="BAAAJE010000001">
    <property type="protein sequence ID" value="GAA1127843.1"/>
    <property type="molecule type" value="Genomic_DNA"/>
</dbReference>
<keyword evidence="3" id="KW-0808">Transferase</keyword>
<dbReference type="EC" id="2.7.13.3" evidence="2"/>